<evidence type="ECO:0000256" key="2">
    <source>
        <dbReference type="ARBA" id="ARBA00004286"/>
    </source>
</evidence>
<evidence type="ECO:0000256" key="12">
    <source>
        <dbReference type="SAM" id="Coils"/>
    </source>
</evidence>
<dbReference type="GO" id="GO:0000724">
    <property type="term" value="P:double-strand break repair via homologous recombination"/>
    <property type="evidence" value="ECO:0007669"/>
    <property type="project" value="TreeGrafter"/>
</dbReference>
<feature type="region of interest" description="Disordered" evidence="13">
    <location>
        <begin position="80"/>
        <end position="99"/>
    </location>
</feature>
<comment type="caution">
    <text evidence="15">The sequence shown here is derived from an EMBL/GenBank/DDBJ whole genome shotgun (WGS) entry which is preliminary data.</text>
</comment>
<keyword evidence="11" id="KW-0539">Nucleus</keyword>
<evidence type="ECO:0000256" key="8">
    <source>
        <dbReference type="ARBA" id="ARBA00023054"/>
    </source>
</evidence>
<evidence type="ECO:0000313" key="15">
    <source>
        <dbReference type="EMBL" id="KAJ0393233.1"/>
    </source>
</evidence>
<dbReference type="Proteomes" id="UP001209570">
    <property type="component" value="Unassembled WGS sequence"/>
</dbReference>
<feature type="domain" description="RecF/RecN/SMC N-terminal" evidence="14">
    <location>
        <begin position="105"/>
        <end position="630"/>
    </location>
</feature>
<protein>
    <recommendedName>
        <fullName evidence="14">RecF/RecN/SMC N-terminal domain-containing protein</fullName>
    </recommendedName>
</protein>
<dbReference type="SUPFAM" id="SSF52540">
    <property type="entry name" value="P-loop containing nucleoside triphosphate hydrolases"/>
    <property type="match status" value="1"/>
</dbReference>
<keyword evidence="16" id="KW-1185">Reference proteome</keyword>
<evidence type="ECO:0000256" key="9">
    <source>
        <dbReference type="ARBA" id="ARBA00023172"/>
    </source>
</evidence>
<evidence type="ECO:0000313" key="16">
    <source>
        <dbReference type="Proteomes" id="UP001209570"/>
    </source>
</evidence>
<keyword evidence="5" id="KW-0547">Nucleotide-binding</keyword>
<evidence type="ECO:0000256" key="1">
    <source>
        <dbReference type="ARBA" id="ARBA00004123"/>
    </source>
</evidence>
<keyword evidence="4" id="KW-0158">Chromosome</keyword>
<dbReference type="InterPro" id="IPR027417">
    <property type="entry name" value="P-loop_NTPase"/>
</dbReference>
<dbReference type="Pfam" id="PF02463">
    <property type="entry name" value="SMC_N"/>
    <property type="match status" value="1"/>
</dbReference>
<comment type="similarity">
    <text evidence="3">Belongs to the SMC family. SMC6 subfamily.</text>
</comment>
<dbReference type="Gene3D" id="3.40.50.300">
    <property type="entry name" value="P-loop containing nucleotide triphosphate hydrolases"/>
    <property type="match status" value="2"/>
</dbReference>
<evidence type="ECO:0000259" key="14">
    <source>
        <dbReference type="Pfam" id="PF02463"/>
    </source>
</evidence>
<dbReference type="GO" id="GO:0030915">
    <property type="term" value="C:Smc5-Smc6 complex"/>
    <property type="evidence" value="ECO:0007669"/>
    <property type="project" value="TreeGrafter"/>
</dbReference>
<dbReference type="PANTHER" id="PTHR19306:SF6">
    <property type="entry name" value="STRUCTURAL MAINTENANCE OF CHROMOSOMES PROTEIN 6"/>
    <property type="match status" value="1"/>
</dbReference>
<dbReference type="AlphaFoldDB" id="A0AAD5LUS0"/>
<dbReference type="GO" id="GO:0035861">
    <property type="term" value="C:site of double-strand break"/>
    <property type="evidence" value="ECO:0007669"/>
    <property type="project" value="TreeGrafter"/>
</dbReference>
<evidence type="ECO:0000256" key="6">
    <source>
        <dbReference type="ARBA" id="ARBA00022763"/>
    </source>
</evidence>
<comment type="subcellular location">
    <subcellularLocation>
        <location evidence="2">Chromosome</location>
    </subcellularLocation>
    <subcellularLocation>
        <location evidence="1">Nucleus</location>
    </subcellularLocation>
</comment>
<evidence type="ECO:0000256" key="4">
    <source>
        <dbReference type="ARBA" id="ARBA00022454"/>
    </source>
</evidence>
<accession>A0AAD5LUS0</accession>
<proteinExistence type="inferred from homology"/>
<dbReference type="GO" id="GO:0005634">
    <property type="term" value="C:nucleus"/>
    <property type="evidence" value="ECO:0007669"/>
    <property type="project" value="UniProtKB-SubCell"/>
</dbReference>
<gene>
    <name evidence="15" type="ORF">P43SY_004487</name>
</gene>
<feature type="compositionally biased region" description="Polar residues" evidence="13">
    <location>
        <begin position="23"/>
        <end position="35"/>
    </location>
</feature>
<evidence type="ECO:0000256" key="5">
    <source>
        <dbReference type="ARBA" id="ARBA00022741"/>
    </source>
</evidence>
<keyword evidence="10" id="KW-0234">DNA repair</keyword>
<evidence type="ECO:0000256" key="10">
    <source>
        <dbReference type="ARBA" id="ARBA00023204"/>
    </source>
</evidence>
<feature type="compositionally biased region" description="Acidic residues" evidence="13">
    <location>
        <begin position="39"/>
        <end position="50"/>
    </location>
</feature>
<evidence type="ECO:0000256" key="11">
    <source>
        <dbReference type="ARBA" id="ARBA00023242"/>
    </source>
</evidence>
<dbReference type="GO" id="GO:0003684">
    <property type="term" value="F:damaged DNA binding"/>
    <property type="evidence" value="ECO:0007669"/>
    <property type="project" value="TreeGrafter"/>
</dbReference>
<reference evidence="15" key="1">
    <citation type="submission" date="2021-12" db="EMBL/GenBank/DDBJ databases">
        <title>Prjna785345.</title>
        <authorList>
            <person name="Rujirawat T."/>
            <person name="Krajaejun T."/>
        </authorList>
    </citation>
    <scope>NUCLEOTIDE SEQUENCE</scope>
    <source>
        <strain evidence="15">Pi057C3</strain>
    </source>
</reference>
<dbReference type="GO" id="GO:0005524">
    <property type="term" value="F:ATP binding"/>
    <property type="evidence" value="ECO:0007669"/>
    <property type="project" value="UniProtKB-KW"/>
</dbReference>
<evidence type="ECO:0000256" key="7">
    <source>
        <dbReference type="ARBA" id="ARBA00022840"/>
    </source>
</evidence>
<keyword evidence="8 12" id="KW-0175">Coiled coil</keyword>
<dbReference type="GO" id="GO:0003697">
    <property type="term" value="F:single-stranded DNA binding"/>
    <property type="evidence" value="ECO:0007669"/>
    <property type="project" value="TreeGrafter"/>
</dbReference>
<evidence type="ECO:0000256" key="3">
    <source>
        <dbReference type="ARBA" id="ARBA00006793"/>
    </source>
</evidence>
<organism evidence="15 16">
    <name type="scientific">Pythium insidiosum</name>
    <name type="common">Pythiosis disease agent</name>
    <dbReference type="NCBI Taxonomy" id="114742"/>
    <lineage>
        <taxon>Eukaryota</taxon>
        <taxon>Sar</taxon>
        <taxon>Stramenopiles</taxon>
        <taxon>Oomycota</taxon>
        <taxon>Peronosporomycetes</taxon>
        <taxon>Pythiales</taxon>
        <taxon>Pythiaceae</taxon>
        <taxon>Pythium</taxon>
    </lineage>
</organism>
<keyword evidence="9" id="KW-0233">DNA recombination</keyword>
<feature type="coiled-coil region" evidence="12">
    <location>
        <begin position="290"/>
        <end position="408"/>
    </location>
</feature>
<keyword evidence="6" id="KW-0227">DNA damage</keyword>
<keyword evidence="7" id="KW-0067">ATP-binding</keyword>
<sequence>MSASLAPSAKARRTRHRDAATSRPPSGSRVSTGSPDATSDADEDEDDENESGAAAASAGSKRKRPSSQAHEEDTLIASMEDSGSQAELAEPDAPQAGVKPEMGIIEEIYCENFMCHRKMRVKLSPHINFITGENGSGKSAIIAAIQICLGASARSTHRGKSIKNLIRHGHDGNALVRITLRNDGKDTGDAFRAEVFGKRIMVERLIRRDGSAEYRLKDQNGSLVSKLKTDLDAMLDHLNIQTENPCAILDQENAKLFLKGNPIDKYKFFLQSTDLYKMRNTLEEELADDVQQHTLDTTVLEDEIEEARKELLSIKDREVELNELMYKFNPDLEGRLKELEDLSNEEQEIAGELAELQEDVDSLYKHLSEMKVQEVRYEREAAAASEFVTQWETELAAIQDECDALAEKAKQHCGSDRRIEVQESPDYYGKRLTDIKLKIDKERSRFQGMDLDELRLDKEEKELKFQKKKTTFDRFSENLRCMRSMLERRKQDWQILRREIAHRTSMEFNKYMYYNNFAGKLKFRHDDQRLEIAVLHNEKGRSRASQVTDMKELSGGERSYTQVSLLLALGESIECPFRVMDEFDVFMDSVNRDMTIQLLVEAAKKDGKKQFIFVTPNDLSALRKDPMVKIQKMDPPRDRLNAER</sequence>
<dbReference type="InterPro" id="IPR003395">
    <property type="entry name" value="RecF/RecN/SMC_N"/>
</dbReference>
<name>A0AAD5LUS0_PYTIN</name>
<evidence type="ECO:0000256" key="13">
    <source>
        <dbReference type="SAM" id="MobiDB-lite"/>
    </source>
</evidence>
<dbReference type="PANTHER" id="PTHR19306">
    <property type="entry name" value="STRUCTURAL MAINTENANCE OF CHROMOSOMES 5,6 SMC5, SMC6"/>
    <property type="match status" value="1"/>
</dbReference>
<dbReference type="EMBL" id="JAKCXM010000514">
    <property type="protein sequence ID" value="KAJ0393233.1"/>
    <property type="molecule type" value="Genomic_DNA"/>
</dbReference>
<feature type="region of interest" description="Disordered" evidence="13">
    <location>
        <begin position="1"/>
        <end position="72"/>
    </location>
</feature>